<evidence type="ECO:0000313" key="5">
    <source>
        <dbReference type="Proteomes" id="UP000663832"/>
    </source>
</evidence>
<keyword evidence="1" id="KW-0812">Transmembrane</keyword>
<feature type="transmembrane region" description="Helical" evidence="1">
    <location>
        <begin position="672"/>
        <end position="690"/>
    </location>
</feature>
<keyword evidence="1" id="KW-1133">Transmembrane helix</keyword>
<evidence type="ECO:0000259" key="3">
    <source>
        <dbReference type="SMART" id="SM00703"/>
    </source>
</evidence>
<feature type="domain" description="Nose resistant-to-fluoxetine protein N-terminal" evidence="3">
    <location>
        <begin position="66"/>
        <end position="192"/>
    </location>
</feature>
<protein>
    <recommendedName>
        <fullName evidence="3">Nose resistant-to-fluoxetine protein N-terminal domain-containing protein</fullName>
    </recommendedName>
</protein>
<gene>
    <name evidence="4" type="ORF">QVE165_LOCUS16061</name>
</gene>
<accession>A0A814ICJ8</accession>
<feature type="transmembrane region" description="Helical" evidence="1">
    <location>
        <begin position="702"/>
        <end position="724"/>
    </location>
</feature>
<comment type="caution">
    <text evidence="4">The sequence shown here is derived from an EMBL/GenBank/DDBJ whole genome shotgun (WGS) entry which is preliminary data.</text>
</comment>
<dbReference type="OrthoDB" id="207378at2759"/>
<keyword evidence="5" id="KW-1185">Reference proteome</keyword>
<evidence type="ECO:0000256" key="2">
    <source>
        <dbReference type="SAM" id="SignalP"/>
    </source>
</evidence>
<name>A0A814ICJ8_9BILA</name>
<dbReference type="Pfam" id="PF20146">
    <property type="entry name" value="NRF"/>
    <property type="match status" value="1"/>
</dbReference>
<feature type="transmembrane region" description="Helical" evidence="1">
    <location>
        <begin position="404"/>
        <end position="425"/>
    </location>
</feature>
<keyword evidence="1" id="KW-0472">Membrane</keyword>
<dbReference type="SMART" id="SM00703">
    <property type="entry name" value="NRF"/>
    <property type="match status" value="1"/>
</dbReference>
<dbReference type="GO" id="GO:0016747">
    <property type="term" value="F:acyltransferase activity, transferring groups other than amino-acyl groups"/>
    <property type="evidence" value="ECO:0007669"/>
    <property type="project" value="InterPro"/>
</dbReference>
<sequence>MNFLWYFFLFLQIQIKVESLSISFVNLIPSIIANGRYVKENLIDSNIIFNSKFSPINIDFTFNANQSNCSRDIQLLSRDLISKKLWALKTLDAWGKLPSGLMHGNIYWIGSVYECQHHLRGFNNSIIEQPFKTRTCTIGNGLSNTIRPIYGICVPQSCNTDDIVNYINKRVIHIPYIKDFVNLTNDSVHCIEHRQLDKMAILTIILISTITLLILLATGMHVLYGHKHDLKMDDAPPPNVTNEPLVSRTTVINSLSTPNRTDEFNQSVSSDEITPLIVRPEGNVDSVAQNLISCCSLINNYHILKSNSYPKNLACLNGIRVLSLCWIILGHTLIFAVYYSDNLLTIFNWSRKLWFQIIVQTVFSIDSFFVLSGLLTAFTYFISKIETETFSIRKFVLNHYIYHYLRYTPLYGIILLIYITLSPYLGQGGPIYPIDGIESSACRRTWWRNLIYINNFFDMHDSCMPITWFLAVNMQFHWIAPLFFLIVSWKWLVGMLVCISFIIVDIVTTSVIVSKNNYEYGLLSDFYSDGLNWSITTNGYLNNVYVKPWCRIAPYAIGLAIGYILYEVYQRSNTVSWNSLLPRSTFYSRHPNFKQVLAWTFAIIILTLCVFGTYGDYNGHPLTRQNRIAFLTLSRLGWSIGLCTIIIACFAGHGGIANRFLSRSCFYKLSKLTYGAYLWHTLVIFVNYLGREQPTHYTITNILFNFVCYTILSYILSFLTFLLIELPIIQLLKYCFKRPTKLQ</sequence>
<proteinExistence type="predicted"/>
<feature type="transmembrane region" description="Helical" evidence="1">
    <location>
        <begin position="353"/>
        <end position="383"/>
    </location>
</feature>
<dbReference type="AlphaFoldDB" id="A0A814ICJ8"/>
<dbReference type="InterPro" id="IPR052728">
    <property type="entry name" value="O2_lipid_transport_reg"/>
</dbReference>
<feature type="transmembrane region" description="Helical" evidence="1">
    <location>
        <begin position="635"/>
        <end position="660"/>
    </location>
</feature>
<dbReference type="InterPro" id="IPR006621">
    <property type="entry name" value="Nose-resist-to-fluoxetine_N"/>
</dbReference>
<keyword evidence="2" id="KW-0732">Signal</keyword>
<dbReference type="EMBL" id="CAJNOM010000089">
    <property type="protein sequence ID" value="CAF1022121.1"/>
    <property type="molecule type" value="Genomic_DNA"/>
</dbReference>
<evidence type="ECO:0000313" key="4">
    <source>
        <dbReference type="EMBL" id="CAF1022121.1"/>
    </source>
</evidence>
<dbReference type="InterPro" id="IPR002656">
    <property type="entry name" value="Acyl_transf_3_dom"/>
</dbReference>
<organism evidence="4 5">
    <name type="scientific">Adineta steineri</name>
    <dbReference type="NCBI Taxonomy" id="433720"/>
    <lineage>
        <taxon>Eukaryota</taxon>
        <taxon>Metazoa</taxon>
        <taxon>Spiralia</taxon>
        <taxon>Gnathifera</taxon>
        <taxon>Rotifera</taxon>
        <taxon>Eurotatoria</taxon>
        <taxon>Bdelloidea</taxon>
        <taxon>Adinetida</taxon>
        <taxon>Adinetidae</taxon>
        <taxon>Adineta</taxon>
    </lineage>
</organism>
<feature type="transmembrane region" description="Helical" evidence="1">
    <location>
        <begin position="596"/>
        <end position="615"/>
    </location>
</feature>
<feature type="transmembrane region" description="Helical" evidence="1">
    <location>
        <begin position="466"/>
        <end position="485"/>
    </location>
</feature>
<evidence type="ECO:0000256" key="1">
    <source>
        <dbReference type="SAM" id="Phobius"/>
    </source>
</evidence>
<dbReference type="PANTHER" id="PTHR11161">
    <property type="entry name" value="O-ACYLTRANSFERASE"/>
    <property type="match status" value="1"/>
</dbReference>
<reference evidence="4" key="1">
    <citation type="submission" date="2021-02" db="EMBL/GenBank/DDBJ databases">
        <authorList>
            <person name="Nowell W R."/>
        </authorList>
    </citation>
    <scope>NUCLEOTIDE SEQUENCE</scope>
</reference>
<dbReference type="PANTHER" id="PTHR11161:SF0">
    <property type="entry name" value="O-ACYLTRANSFERASE LIKE PROTEIN"/>
    <property type="match status" value="1"/>
</dbReference>
<feature type="signal peptide" evidence="2">
    <location>
        <begin position="1"/>
        <end position="19"/>
    </location>
</feature>
<feature type="chain" id="PRO_5032705815" description="Nose resistant-to-fluoxetine protein N-terminal domain-containing protein" evidence="2">
    <location>
        <begin position="20"/>
        <end position="743"/>
    </location>
</feature>
<feature type="transmembrane region" description="Helical" evidence="1">
    <location>
        <begin position="199"/>
        <end position="224"/>
    </location>
</feature>
<dbReference type="Proteomes" id="UP000663832">
    <property type="component" value="Unassembled WGS sequence"/>
</dbReference>
<feature type="transmembrane region" description="Helical" evidence="1">
    <location>
        <begin position="492"/>
        <end position="513"/>
    </location>
</feature>
<feature type="transmembrane region" description="Helical" evidence="1">
    <location>
        <begin position="321"/>
        <end position="341"/>
    </location>
</feature>
<dbReference type="Pfam" id="PF01757">
    <property type="entry name" value="Acyl_transf_3"/>
    <property type="match status" value="1"/>
</dbReference>